<dbReference type="InterPro" id="IPR036389">
    <property type="entry name" value="RNase_III_sf"/>
</dbReference>
<keyword evidence="3" id="KW-1185">Reference proteome</keyword>
<reference evidence="2 3" key="1">
    <citation type="submission" date="2019-10" db="EMBL/GenBank/DDBJ databases">
        <authorList>
            <person name="Palmer J.M."/>
        </authorList>
    </citation>
    <scope>NUCLEOTIDE SEQUENCE [LARGE SCALE GENOMIC DNA]</scope>
    <source>
        <strain evidence="2 3">TWF694</strain>
    </source>
</reference>
<dbReference type="PROSITE" id="PS50142">
    <property type="entry name" value="RNASE_3_2"/>
    <property type="match status" value="1"/>
</dbReference>
<evidence type="ECO:0000313" key="3">
    <source>
        <dbReference type="Proteomes" id="UP001365542"/>
    </source>
</evidence>
<protein>
    <recommendedName>
        <fullName evidence="1">RNase III domain-containing protein</fullName>
    </recommendedName>
</protein>
<accession>A0AAV9XS39</accession>
<dbReference type="Gene3D" id="1.10.1520.10">
    <property type="entry name" value="Ribonuclease III domain"/>
    <property type="match status" value="1"/>
</dbReference>
<evidence type="ECO:0000313" key="2">
    <source>
        <dbReference type="EMBL" id="KAK6544650.1"/>
    </source>
</evidence>
<sequence length="155" mass="16934">MVNQDKIESTLGYKFTSSALLTEALEAAGRAYTHDDTEGGMDGNKRLAMVGDALLTLIHFDMWYPSGQSRETAENSRQKYTSNVNLEKCAEEFGIKSEILLSAGDSARRTVAKVTSASTVEALLGAVWLDSSKNFDKVKDVAFNLGIAKNYVILE</sequence>
<dbReference type="SUPFAM" id="SSF69065">
    <property type="entry name" value="RNase III domain-like"/>
    <property type="match status" value="1"/>
</dbReference>
<dbReference type="CDD" id="cd00593">
    <property type="entry name" value="RIBOc"/>
    <property type="match status" value="1"/>
</dbReference>
<organism evidence="2 3">
    <name type="scientific">Orbilia ellipsospora</name>
    <dbReference type="NCBI Taxonomy" id="2528407"/>
    <lineage>
        <taxon>Eukaryota</taxon>
        <taxon>Fungi</taxon>
        <taxon>Dikarya</taxon>
        <taxon>Ascomycota</taxon>
        <taxon>Pezizomycotina</taxon>
        <taxon>Orbiliomycetes</taxon>
        <taxon>Orbiliales</taxon>
        <taxon>Orbiliaceae</taxon>
        <taxon>Orbilia</taxon>
    </lineage>
</organism>
<gene>
    <name evidence="2" type="ORF">TWF694_001339</name>
</gene>
<dbReference type="InterPro" id="IPR000999">
    <property type="entry name" value="RNase_III_dom"/>
</dbReference>
<dbReference type="Proteomes" id="UP001365542">
    <property type="component" value="Unassembled WGS sequence"/>
</dbReference>
<evidence type="ECO:0000259" key="1">
    <source>
        <dbReference type="PROSITE" id="PS50142"/>
    </source>
</evidence>
<dbReference type="Pfam" id="PF14622">
    <property type="entry name" value="Ribonucleas_3_3"/>
    <property type="match status" value="1"/>
</dbReference>
<name>A0AAV9XS39_9PEZI</name>
<proteinExistence type="predicted"/>
<dbReference type="GO" id="GO:0004525">
    <property type="term" value="F:ribonuclease III activity"/>
    <property type="evidence" value="ECO:0007669"/>
    <property type="project" value="InterPro"/>
</dbReference>
<dbReference type="EMBL" id="JAVHJO010000001">
    <property type="protein sequence ID" value="KAK6544650.1"/>
    <property type="molecule type" value="Genomic_DNA"/>
</dbReference>
<dbReference type="GO" id="GO:0006396">
    <property type="term" value="P:RNA processing"/>
    <property type="evidence" value="ECO:0007669"/>
    <property type="project" value="InterPro"/>
</dbReference>
<feature type="domain" description="RNase III" evidence="1">
    <location>
        <begin position="4"/>
        <end position="132"/>
    </location>
</feature>
<dbReference type="AlphaFoldDB" id="A0AAV9XS39"/>
<comment type="caution">
    <text evidence="2">The sequence shown here is derived from an EMBL/GenBank/DDBJ whole genome shotgun (WGS) entry which is preliminary data.</text>
</comment>